<keyword evidence="10" id="KW-0677">Repeat</keyword>
<keyword evidence="8 16" id="KW-0808">Transferase</keyword>
<dbReference type="InParanoid" id="A0A0D0E538"/>
<dbReference type="PANTHER" id="PTHR12389:SF0">
    <property type="entry name" value="E3 UBIQUITIN-PROTEIN LIGASE LISTERIN"/>
    <property type="match status" value="1"/>
</dbReference>
<dbReference type="SUPFAM" id="SSF57850">
    <property type="entry name" value="RING/U-box"/>
    <property type="match status" value="1"/>
</dbReference>
<dbReference type="InterPro" id="IPR054478">
    <property type="entry name" value="LTN1_UBC"/>
</dbReference>
<reference evidence="18 19" key="1">
    <citation type="submission" date="2014-04" db="EMBL/GenBank/DDBJ databases">
        <authorList>
            <consortium name="DOE Joint Genome Institute"/>
            <person name="Kuo A."/>
            <person name="Kohler A."/>
            <person name="Jargeat P."/>
            <person name="Nagy L.G."/>
            <person name="Floudas D."/>
            <person name="Copeland A."/>
            <person name="Barry K.W."/>
            <person name="Cichocki N."/>
            <person name="Veneault-Fourrey C."/>
            <person name="LaButti K."/>
            <person name="Lindquist E.A."/>
            <person name="Lipzen A."/>
            <person name="Lundell T."/>
            <person name="Morin E."/>
            <person name="Murat C."/>
            <person name="Sun H."/>
            <person name="Tunlid A."/>
            <person name="Henrissat B."/>
            <person name="Grigoriev I.V."/>
            <person name="Hibbett D.S."/>
            <person name="Martin F."/>
            <person name="Nordberg H.P."/>
            <person name="Cantor M.N."/>
            <person name="Hua S.X."/>
        </authorList>
    </citation>
    <scope>NUCLEOTIDE SEQUENCE [LARGE SCALE GENOMIC DNA]</scope>
    <source>
        <strain evidence="18 19">Ve08.2h10</strain>
    </source>
</reference>
<keyword evidence="7" id="KW-0963">Cytoplasm</keyword>
<evidence type="ECO:0000256" key="3">
    <source>
        <dbReference type="ARBA" id="ARBA00004906"/>
    </source>
</evidence>
<dbReference type="EC" id="2.3.2.27" evidence="5 16"/>
<dbReference type="Pfam" id="PF23009">
    <property type="entry name" value="UBC_like"/>
    <property type="match status" value="1"/>
</dbReference>
<proteinExistence type="inferred from homology"/>
<keyword evidence="12 16" id="KW-0833">Ubl conjugation pathway</keyword>
<evidence type="ECO:0000256" key="6">
    <source>
        <dbReference type="ARBA" id="ARBA00017157"/>
    </source>
</evidence>
<evidence type="ECO:0000313" key="18">
    <source>
        <dbReference type="EMBL" id="KIK99666.1"/>
    </source>
</evidence>
<evidence type="ECO:0000259" key="17">
    <source>
        <dbReference type="PROSITE" id="PS50089"/>
    </source>
</evidence>
<dbReference type="HOGENOM" id="CLU_000945_0_0_1"/>
<gene>
    <name evidence="18" type="ORF">PAXRUDRAFT_822522</name>
</gene>
<dbReference type="CDD" id="cd16491">
    <property type="entry name" value="RING-CH-C4HC3_LTN1"/>
    <property type="match status" value="1"/>
</dbReference>
<dbReference type="GO" id="GO:0008270">
    <property type="term" value="F:zinc ion binding"/>
    <property type="evidence" value="ECO:0007669"/>
    <property type="project" value="UniProtKB-KW"/>
</dbReference>
<dbReference type="UniPathway" id="UPA00143"/>
<keyword evidence="13 16" id="KW-0862">Zinc</keyword>
<dbReference type="Pfam" id="PF22999">
    <property type="entry name" value="LTN1_E3_ligase_6th"/>
    <property type="match status" value="1"/>
</dbReference>
<dbReference type="Gene3D" id="3.30.40.10">
    <property type="entry name" value="Zinc/RING finger domain, C3HC4 (zinc finger)"/>
    <property type="match status" value="1"/>
</dbReference>
<evidence type="ECO:0000256" key="14">
    <source>
        <dbReference type="ARBA" id="ARBA00055150"/>
    </source>
</evidence>
<feature type="domain" description="RING-type" evidence="17">
    <location>
        <begin position="1267"/>
        <end position="1314"/>
    </location>
</feature>
<evidence type="ECO:0000256" key="8">
    <source>
        <dbReference type="ARBA" id="ARBA00022679"/>
    </source>
</evidence>
<dbReference type="InterPro" id="IPR013083">
    <property type="entry name" value="Znf_RING/FYVE/PHD"/>
</dbReference>
<comment type="function">
    <text evidence="14">E3 ubiquitin-protein ligase component of the ribosome quality control complex (RQC), a ribosome-associated complex that mediates ubiquitination and extraction of incompletely synthesized nascent chains for proteasomal degradation. Mediates ubiquitination of proteins derived from mRNAs lacking stop codons (non-stop proteins) and other translation arrest products induced by poly-lysine sequences and tandem rare codons. Ubiquitination leads to CDC48 recruitment for extraction and degradation of the incomplete translation product. May indirectly play a role in chromatin function and transcription.</text>
</comment>
<dbReference type="SMART" id="SM01197">
    <property type="entry name" value="FANCL_C"/>
    <property type="match status" value="1"/>
</dbReference>
<dbReference type="PROSITE" id="PS50089">
    <property type="entry name" value="ZF_RING_2"/>
    <property type="match status" value="1"/>
</dbReference>
<evidence type="ECO:0000256" key="15">
    <source>
        <dbReference type="PROSITE-ProRule" id="PRU00175"/>
    </source>
</evidence>
<dbReference type="OrthoDB" id="6108at2759"/>
<dbReference type="GO" id="GO:1990116">
    <property type="term" value="P:ribosome-associated ubiquitin-dependent protein catabolic process"/>
    <property type="evidence" value="ECO:0007669"/>
    <property type="project" value="UniProtKB-UniRule"/>
</dbReference>
<comment type="catalytic activity">
    <reaction evidence="1 16">
        <text>S-ubiquitinyl-[E2 ubiquitin-conjugating enzyme]-L-cysteine + [acceptor protein]-L-lysine = [E2 ubiquitin-conjugating enzyme]-L-cysteine + N(6)-ubiquitinyl-[acceptor protein]-L-lysine.</text>
        <dbReference type="EC" id="2.3.2.27"/>
    </reaction>
</comment>
<dbReference type="SMART" id="SM00744">
    <property type="entry name" value="RINGv"/>
    <property type="match status" value="1"/>
</dbReference>
<evidence type="ECO:0000256" key="7">
    <source>
        <dbReference type="ARBA" id="ARBA00022490"/>
    </source>
</evidence>
<protein>
    <recommendedName>
        <fullName evidence="6 16">E3 ubiquitin-protein ligase listerin</fullName>
        <ecNumber evidence="5 16">2.3.2.27</ecNumber>
    </recommendedName>
    <alternativeName>
        <fullName evidence="16">RING-type E3 ubiquitin transferase listerin</fullName>
    </alternativeName>
</protein>
<evidence type="ECO:0000256" key="9">
    <source>
        <dbReference type="ARBA" id="ARBA00022723"/>
    </source>
</evidence>
<evidence type="ECO:0000256" key="12">
    <source>
        <dbReference type="ARBA" id="ARBA00022786"/>
    </source>
</evidence>
<dbReference type="GO" id="GO:1990112">
    <property type="term" value="C:RQC complex"/>
    <property type="evidence" value="ECO:0007669"/>
    <property type="project" value="UniProtKB-UniRule"/>
</dbReference>
<dbReference type="GO" id="GO:0072344">
    <property type="term" value="P:rescue of stalled ribosome"/>
    <property type="evidence" value="ECO:0007669"/>
    <property type="project" value="UniProtKB-UniRule"/>
</dbReference>
<comment type="subcellular location">
    <subcellularLocation>
        <location evidence="2">Cytoplasm</location>
        <location evidence="2">Cytosol</location>
    </subcellularLocation>
</comment>
<dbReference type="FunFam" id="3.30.40.10:FF:000038">
    <property type="entry name" value="E3 ubiquitin-protein ligase listerin"/>
    <property type="match status" value="1"/>
</dbReference>
<evidence type="ECO:0000256" key="5">
    <source>
        <dbReference type="ARBA" id="ARBA00012483"/>
    </source>
</evidence>
<dbReference type="Pfam" id="PF13639">
    <property type="entry name" value="zf-RING_2"/>
    <property type="match status" value="1"/>
</dbReference>
<keyword evidence="11 15" id="KW-0863">Zinc-finger</keyword>
<dbReference type="STRING" id="930991.A0A0D0E538"/>
<comment type="similarity">
    <text evidence="4 16">Belongs to the LTN1 family.</text>
</comment>
<accession>A0A0D0E538</accession>
<dbReference type="InterPro" id="IPR054477">
    <property type="entry name" value="LTN1_E3_ligase_6th"/>
</dbReference>
<dbReference type="InterPro" id="IPR001841">
    <property type="entry name" value="Znf_RING"/>
</dbReference>
<organism evidence="18 19">
    <name type="scientific">Paxillus rubicundulus Ve08.2h10</name>
    <dbReference type="NCBI Taxonomy" id="930991"/>
    <lineage>
        <taxon>Eukaryota</taxon>
        <taxon>Fungi</taxon>
        <taxon>Dikarya</taxon>
        <taxon>Basidiomycota</taxon>
        <taxon>Agaricomycotina</taxon>
        <taxon>Agaricomycetes</taxon>
        <taxon>Agaricomycetidae</taxon>
        <taxon>Boletales</taxon>
        <taxon>Paxilineae</taxon>
        <taxon>Paxillaceae</taxon>
        <taxon>Paxillus</taxon>
    </lineage>
</organism>
<comment type="pathway">
    <text evidence="3 16">Protein modification; protein ubiquitination.</text>
</comment>
<evidence type="ECO:0000256" key="4">
    <source>
        <dbReference type="ARBA" id="ARBA00007997"/>
    </source>
</evidence>
<evidence type="ECO:0000256" key="11">
    <source>
        <dbReference type="ARBA" id="ARBA00022771"/>
    </source>
</evidence>
<dbReference type="GO" id="GO:0061630">
    <property type="term" value="F:ubiquitin protein ligase activity"/>
    <property type="evidence" value="ECO:0007669"/>
    <property type="project" value="UniProtKB-UniRule"/>
</dbReference>
<dbReference type="InterPro" id="IPR039795">
    <property type="entry name" value="LTN1/Rkr1"/>
</dbReference>
<keyword evidence="19" id="KW-1185">Reference proteome</keyword>
<dbReference type="GO" id="GO:0043023">
    <property type="term" value="F:ribosomal large subunit binding"/>
    <property type="evidence" value="ECO:0007669"/>
    <property type="project" value="TreeGrafter"/>
</dbReference>
<dbReference type="EMBL" id="KN824853">
    <property type="protein sequence ID" value="KIK99666.1"/>
    <property type="molecule type" value="Genomic_DNA"/>
</dbReference>
<evidence type="ECO:0000256" key="1">
    <source>
        <dbReference type="ARBA" id="ARBA00000900"/>
    </source>
</evidence>
<keyword evidence="9 16" id="KW-0479">Metal-binding</keyword>
<reference evidence="19" key="2">
    <citation type="submission" date="2015-01" db="EMBL/GenBank/DDBJ databases">
        <title>Evolutionary Origins and Diversification of the Mycorrhizal Mutualists.</title>
        <authorList>
            <consortium name="DOE Joint Genome Institute"/>
            <consortium name="Mycorrhizal Genomics Consortium"/>
            <person name="Kohler A."/>
            <person name="Kuo A."/>
            <person name="Nagy L.G."/>
            <person name="Floudas D."/>
            <person name="Copeland A."/>
            <person name="Barry K.W."/>
            <person name="Cichocki N."/>
            <person name="Veneault-Fourrey C."/>
            <person name="LaButti K."/>
            <person name="Lindquist E.A."/>
            <person name="Lipzen A."/>
            <person name="Lundell T."/>
            <person name="Morin E."/>
            <person name="Murat C."/>
            <person name="Riley R."/>
            <person name="Ohm R."/>
            <person name="Sun H."/>
            <person name="Tunlid A."/>
            <person name="Henrissat B."/>
            <person name="Grigoriev I.V."/>
            <person name="Hibbett D.S."/>
            <person name="Martin F."/>
        </authorList>
    </citation>
    <scope>NUCLEOTIDE SEQUENCE [LARGE SCALE GENOMIC DNA]</scope>
    <source>
        <strain evidence="19">Ve08.2h10</strain>
    </source>
</reference>
<name>A0A0D0E538_9AGAM</name>
<evidence type="ECO:0000256" key="16">
    <source>
        <dbReference type="RuleBase" id="RU367090"/>
    </source>
</evidence>
<evidence type="ECO:0000313" key="19">
    <source>
        <dbReference type="Proteomes" id="UP000054538"/>
    </source>
</evidence>
<comment type="subunit">
    <text evidence="16">Component of the ribosome quality control complex (RQC).</text>
</comment>
<dbReference type="GO" id="GO:0016567">
    <property type="term" value="P:protein ubiquitination"/>
    <property type="evidence" value="ECO:0007669"/>
    <property type="project" value="UniProtKB-UniPathway"/>
</dbReference>
<dbReference type="InterPro" id="IPR039804">
    <property type="entry name" value="RING-CH-C4HC3_LTN1"/>
</dbReference>
<evidence type="ECO:0000256" key="13">
    <source>
        <dbReference type="ARBA" id="ARBA00022833"/>
    </source>
</evidence>
<sequence>MVLVVAAGIPESTLPASLPPTSLGSGTEKHDMGSETHPIAHLLTSFWAPLDARLLDRRPSASAWLKSLLECLIFIVQRGIQTHEVTAQLREDATALLTSQFSRIWTELVTQRLQIDETEAANIVVGALEKVAKLGDDLFNASFDALSPSLLNPVQTSNITHDPAPTFLRVFSTKFSPDTHAGQKTRGAVEAYIQRIADALESDLSSSGRTSTENIVTKPLTTLAKIMDTFGPSLFDNASFAARTDALFLAHSVELLTASVQGVLAYLRYRSESSFQGEGESQTQTFWTELLGAIASSTRSTALSLLSPLLGAPLPRHLRGMSGAMDELVERLVDDAIAPGADETTVAKVLSAPAPFLSPTGLATIASVLSNSITSFAETRIRIAGVPSTQLGDLEGLIEIGPAVEFVRKLVGSGYNFTGDIGVELYVGVFLLAFVIPCVGEENGGYEDEVVGDAKALWSSWISENRERDREMKEFVSGLLKERLKAVVVDDKAETRPEHVILSISPSPAGIHIDPLAELLPSRGEYDAMLDSDALPSSSLSPSLALLDPTLPTSSSSSTPPNSTRTAYRRATSALLAHLSTSRTVARSNLWALRHILVLGFYANECLRVGDVRSGFFTADDGTEDIDNVVERVKSLTTYLLGRSEEDVHTKAVSTLMGKKVSVAWDGGSLASFVVEVAQRAKEKDRVRDAAVLGIVLQHLFSDATRDDADLWLGLARRLEKTAPQTAITILASIAAYAPEPPKLDRYRNELAASLLGVRPSAVPTTGLTTLRLLAAAAPDPDSDVVFLPQQRAVNVMKACQTWVAAEDDEEAGDEEGVNEHVESAMTLVFFHLAPILQNVSGSHWEFIWDVVENNLENCFLEDSETLATLGRTIKLVMVIEDLASTNKPLRANWEEKKSPIFALIRDMVAVDTRAMPYSEPRALCRELALSVIQDIPSTMMTEKTLPAMCHLLVDQSQEVQRMGYHLLHNAARKRTEHYVIESAVDTEDVVNPELPTELLAILQQSLGSGEALDLDEQSTVRNMEVSGYLLSWMTAFDLFIGASLKVRSGYFNHMRSLDIISQYFIPNVFDVLGLFSGGKRVFKLDVWAVDEFYLDTFNPGSSLSFQILAAHLYHRALLTVPALIRSWISDCTDKQLLMRVVEYTSSYFSPGIIKAELAQVRQPDVASELSTTENLSVKVSPASGEVTVSYTVDEQPLELSIRMPSDWPLHRLEVRDAKMVGVSEDRWRAWVLGVQQVVWQQNGRIVDGLTLFTKNVTLHFAGQVECAICYSIISVMDASLPQKPCKTCKNRFHASCLYKWFKTSHSSSCPLCRSDIL</sequence>
<evidence type="ECO:0000256" key="10">
    <source>
        <dbReference type="ARBA" id="ARBA00022737"/>
    </source>
</evidence>
<dbReference type="InterPro" id="IPR011016">
    <property type="entry name" value="Znf_RING-CH"/>
</dbReference>
<dbReference type="GO" id="GO:0005829">
    <property type="term" value="C:cytosol"/>
    <property type="evidence" value="ECO:0007669"/>
    <property type="project" value="UniProtKB-SubCell"/>
</dbReference>
<dbReference type="PANTHER" id="PTHR12389">
    <property type="entry name" value="ZINC FINGER PROTEIN 294"/>
    <property type="match status" value="1"/>
</dbReference>
<evidence type="ECO:0000256" key="2">
    <source>
        <dbReference type="ARBA" id="ARBA00004514"/>
    </source>
</evidence>
<comment type="function">
    <text evidence="16">E3 ubiquitin-protein ligase. Component of the ribosome quality control complex (RQC), a ribosome-associated complex that mediates ubiquitination and extraction of incompletely synthesized nascent chains for proteasomal degradation.</text>
</comment>
<dbReference type="Proteomes" id="UP000054538">
    <property type="component" value="Unassembled WGS sequence"/>
</dbReference>